<keyword evidence="1" id="KW-0812">Transmembrane</keyword>
<organism evidence="2 3">
    <name type="scientific">Acinetobacter schindleri</name>
    <dbReference type="NCBI Taxonomy" id="108981"/>
    <lineage>
        <taxon>Bacteria</taxon>
        <taxon>Pseudomonadati</taxon>
        <taxon>Pseudomonadota</taxon>
        <taxon>Gammaproteobacteria</taxon>
        <taxon>Moraxellales</taxon>
        <taxon>Moraxellaceae</taxon>
        <taxon>Acinetobacter</taxon>
    </lineage>
</organism>
<evidence type="ECO:0000256" key="1">
    <source>
        <dbReference type="SAM" id="Phobius"/>
    </source>
</evidence>
<feature type="transmembrane region" description="Helical" evidence="1">
    <location>
        <begin position="61"/>
        <end position="79"/>
    </location>
</feature>
<proteinExistence type="predicted"/>
<keyword evidence="1" id="KW-0472">Membrane</keyword>
<feature type="transmembrane region" description="Helical" evidence="1">
    <location>
        <begin position="38"/>
        <end position="55"/>
    </location>
</feature>
<dbReference type="Proteomes" id="UP000503505">
    <property type="component" value="Chromosome"/>
</dbReference>
<gene>
    <name evidence="2" type="ORF">FSC10_08120</name>
</gene>
<keyword evidence="1" id="KW-1133">Transmembrane helix</keyword>
<dbReference type="EMBL" id="CP044463">
    <property type="protein sequence ID" value="QIC68641.1"/>
    <property type="molecule type" value="Genomic_DNA"/>
</dbReference>
<name>A0AAE6WYS8_9GAMM</name>
<evidence type="ECO:0000313" key="3">
    <source>
        <dbReference type="Proteomes" id="UP000503505"/>
    </source>
</evidence>
<protein>
    <submittedName>
        <fullName evidence="2">Uncharacterized protein</fullName>
    </submittedName>
</protein>
<dbReference type="AlphaFoldDB" id="A0AAE6WYS8"/>
<feature type="transmembrane region" description="Helical" evidence="1">
    <location>
        <begin position="6"/>
        <end position="26"/>
    </location>
</feature>
<accession>A0AAE6WYS8</accession>
<evidence type="ECO:0000313" key="2">
    <source>
        <dbReference type="EMBL" id="QIC68641.1"/>
    </source>
</evidence>
<reference evidence="2 3" key="1">
    <citation type="submission" date="2019-09" db="EMBL/GenBank/DDBJ databases">
        <title>Non-baumannii Acinetobacter spp. carrying blaNDM-1 isolated in China.</title>
        <authorList>
            <person name="Cui C."/>
            <person name="Chen C."/>
            <person name="Sun J."/>
            <person name="Liu Y."/>
        </authorList>
    </citation>
    <scope>NUCLEOTIDE SEQUENCE [LARGE SCALE GENOMIC DNA]</scope>
    <source>
        <strain evidence="2 3">HZE23-1</strain>
    </source>
</reference>
<sequence>MDYPLTVKFFMLTGVLAWGMLFYMAILWIKHRQIPKKFSASATLLAILGLIPFMIRLDAIIFLALPAFLFVIYLCHYSWSTPVTSKHA</sequence>